<keyword evidence="3" id="KW-1185">Reference proteome</keyword>
<evidence type="ECO:0000313" key="3">
    <source>
        <dbReference type="Proteomes" id="UP000054845"/>
    </source>
</evidence>
<organism evidence="2 3">
    <name type="scientific">Ceraceosorus bombacis</name>
    <dbReference type="NCBI Taxonomy" id="401625"/>
    <lineage>
        <taxon>Eukaryota</taxon>
        <taxon>Fungi</taxon>
        <taxon>Dikarya</taxon>
        <taxon>Basidiomycota</taxon>
        <taxon>Ustilaginomycotina</taxon>
        <taxon>Exobasidiomycetes</taxon>
        <taxon>Ceraceosorales</taxon>
        <taxon>Ceraceosoraceae</taxon>
        <taxon>Ceraceosorus</taxon>
    </lineage>
</organism>
<reference evidence="2 3" key="1">
    <citation type="submission" date="2014-09" db="EMBL/GenBank/DDBJ databases">
        <authorList>
            <person name="Magalhaes I.L.F."/>
            <person name="Oliveira U."/>
            <person name="Santos F.R."/>
            <person name="Vidigal T.H.D.A."/>
            <person name="Brescovit A.D."/>
            <person name="Santos A.J."/>
        </authorList>
    </citation>
    <scope>NUCLEOTIDE SEQUENCE [LARGE SCALE GENOMIC DNA]</scope>
</reference>
<protein>
    <recommendedName>
        <fullName evidence="4">Hydrophobin</fullName>
    </recommendedName>
</protein>
<evidence type="ECO:0000256" key="1">
    <source>
        <dbReference type="SAM" id="SignalP"/>
    </source>
</evidence>
<feature type="chain" id="PRO_5006059507" description="Hydrophobin" evidence="1">
    <location>
        <begin position="18"/>
        <end position="126"/>
    </location>
</feature>
<evidence type="ECO:0008006" key="4">
    <source>
        <dbReference type="Google" id="ProtNLM"/>
    </source>
</evidence>
<accession>A0A0P1BHJ7</accession>
<evidence type="ECO:0000313" key="2">
    <source>
        <dbReference type="EMBL" id="CEH15534.1"/>
    </source>
</evidence>
<keyword evidence="1" id="KW-0732">Signal</keyword>
<dbReference type="AlphaFoldDB" id="A0A0P1BHJ7"/>
<sequence length="126" mass="13670">MALLFMSALAFPLDANALLTLPTQRAAPVIAVDLDFLIPTSCIVKPSRCPLLSAVQATNPLNVSLFCQQPRSVNLFDADKNSWERRAPTGGPPECDCPPNNQSCCHTDPPGPHFVRRQALNLLSEC</sequence>
<proteinExistence type="predicted"/>
<name>A0A0P1BHJ7_9BASI</name>
<dbReference type="Proteomes" id="UP000054845">
    <property type="component" value="Unassembled WGS sequence"/>
</dbReference>
<feature type="signal peptide" evidence="1">
    <location>
        <begin position="1"/>
        <end position="17"/>
    </location>
</feature>
<dbReference type="EMBL" id="CCYA01000264">
    <property type="protein sequence ID" value="CEH15534.1"/>
    <property type="molecule type" value="Genomic_DNA"/>
</dbReference>